<dbReference type="Pfam" id="PF07702">
    <property type="entry name" value="UTRA"/>
    <property type="match status" value="1"/>
</dbReference>
<dbReference type="PANTHER" id="PTHR44846">
    <property type="entry name" value="MANNOSYL-D-GLYCERATE TRANSPORT/METABOLISM SYSTEM REPRESSOR MNGR-RELATED"/>
    <property type="match status" value="1"/>
</dbReference>
<dbReference type="InterPro" id="IPR000524">
    <property type="entry name" value="Tscrpt_reg_HTH_GntR"/>
</dbReference>
<dbReference type="InterPro" id="IPR036390">
    <property type="entry name" value="WH_DNA-bd_sf"/>
</dbReference>
<keyword evidence="1" id="KW-0805">Transcription regulation</keyword>
<feature type="domain" description="HTH gntR-type" evidence="4">
    <location>
        <begin position="13"/>
        <end position="81"/>
    </location>
</feature>
<dbReference type="InterPro" id="IPR050679">
    <property type="entry name" value="Bact_HTH_transcr_reg"/>
</dbReference>
<dbReference type="InterPro" id="IPR036388">
    <property type="entry name" value="WH-like_DNA-bd_sf"/>
</dbReference>
<evidence type="ECO:0000256" key="3">
    <source>
        <dbReference type="ARBA" id="ARBA00023163"/>
    </source>
</evidence>
<dbReference type="Proteomes" id="UP000254919">
    <property type="component" value="Unassembled WGS sequence"/>
</dbReference>
<name>A0A379PM49_9PROT</name>
<dbReference type="GO" id="GO:0003677">
    <property type="term" value="F:DNA binding"/>
    <property type="evidence" value="ECO:0007669"/>
    <property type="project" value="UniProtKB-KW"/>
</dbReference>
<keyword evidence="2" id="KW-0238">DNA-binding</keyword>
<protein>
    <submittedName>
        <fullName evidence="5">HTH-type transcriptional regulator frlR</fullName>
    </submittedName>
</protein>
<dbReference type="Pfam" id="PF00392">
    <property type="entry name" value="GntR"/>
    <property type="match status" value="1"/>
</dbReference>
<dbReference type="AlphaFoldDB" id="A0A379PM49"/>
<dbReference type="GO" id="GO:0003700">
    <property type="term" value="F:DNA-binding transcription factor activity"/>
    <property type="evidence" value="ECO:0007669"/>
    <property type="project" value="InterPro"/>
</dbReference>
<dbReference type="CDD" id="cd07377">
    <property type="entry name" value="WHTH_GntR"/>
    <property type="match status" value="1"/>
</dbReference>
<dbReference type="SMART" id="SM00345">
    <property type="entry name" value="HTH_GNTR"/>
    <property type="match status" value="1"/>
</dbReference>
<dbReference type="PRINTS" id="PR00035">
    <property type="entry name" value="HTHGNTR"/>
</dbReference>
<dbReference type="InterPro" id="IPR028978">
    <property type="entry name" value="Chorismate_lyase_/UTRA_dom_sf"/>
</dbReference>
<gene>
    <name evidence="5" type="primary">frlR</name>
    <name evidence="5" type="ORF">NCTC13291_04298</name>
</gene>
<accession>A0A379PM49</accession>
<dbReference type="SUPFAM" id="SSF46785">
    <property type="entry name" value="Winged helix' DNA-binding domain"/>
    <property type="match status" value="1"/>
</dbReference>
<dbReference type="RefSeq" id="WP_019462059.1">
    <property type="nucleotide sequence ID" value="NZ_AP031463.1"/>
</dbReference>
<dbReference type="SMART" id="SM00866">
    <property type="entry name" value="UTRA"/>
    <property type="match status" value="1"/>
</dbReference>
<keyword evidence="3" id="KW-0804">Transcription</keyword>
<sequence length="246" mass="27248">MRKEADDGSDYPRPLYDVIRDALRADIAAGRLRTFDRLPSEAALQSRFSVSRITVRRAVGELAREGLAFVVPGKGWFVARPRAVQPLHSLQGLSEAMAAKGRSIRNRVLHVREEPAKADSAEWLRLPEGAPVTSIRRLRLLDGEPLSVEDTWLPVELGRRLAGMDLEGRDVFAMLEGDLGVRLGRADLVIGAIAATLPHTTLLEVVEGAPLLRIERLTHDANGTPIDAEQLYYRADAFQYQVSVNR</sequence>
<dbReference type="InterPro" id="IPR011663">
    <property type="entry name" value="UTRA"/>
</dbReference>
<dbReference type="GO" id="GO:0045892">
    <property type="term" value="P:negative regulation of DNA-templated transcription"/>
    <property type="evidence" value="ECO:0007669"/>
    <property type="project" value="TreeGrafter"/>
</dbReference>
<evidence type="ECO:0000313" key="5">
    <source>
        <dbReference type="EMBL" id="SUE95413.1"/>
    </source>
</evidence>
<dbReference type="PROSITE" id="PS50949">
    <property type="entry name" value="HTH_GNTR"/>
    <property type="match status" value="1"/>
</dbReference>
<evidence type="ECO:0000313" key="6">
    <source>
        <dbReference type="Proteomes" id="UP000254919"/>
    </source>
</evidence>
<dbReference type="GeneID" id="99631332"/>
<evidence type="ECO:0000256" key="2">
    <source>
        <dbReference type="ARBA" id="ARBA00023125"/>
    </source>
</evidence>
<dbReference type="Gene3D" id="3.40.1410.10">
    <property type="entry name" value="Chorismate lyase-like"/>
    <property type="match status" value="1"/>
</dbReference>
<organism evidence="5 6">
    <name type="scientific">Roseomonas mucosa</name>
    <dbReference type="NCBI Taxonomy" id="207340"/>
    <lineage>
        <taxon>Bacteria</taxon>
        <taxon>Pseudomonadati</taxon>
        <taxon>Pseudomonadota</taxon>
        <taxon>Alphaproteobacteria</taxon>
        <taxon>Acetobacterales</taxon>
        <taxon>Roseomonadaceae</taxon>
        <taxon>Roseomonas</taxon>
    </lineage>
</organism>
<evidence type="ECO:0000259" key="4">
    <source>
        <dbReference type="PROSITE" id="PS50949"/>
    </source>
</evidence>
<dbReference type="EMBL" id="UGVN01000002">
    <property type="protein sequence ID" value="SUE95413.1"/>
    <property type="molecule type" value="Genomic_DNA"/>
</dbReference>
<proteinExistence type="predicted"/>
<dbReference type="PANTHER" id="PTHR44846:SF1">
    <property type="entry name" value="MANNOSYL-D-GLYCERATE TRANSPORT_METABOLISM SYSTEM REPRESSOR MNGR-RELATED"/>
    <property type="match status" value="1"/>
</dbReference>
<evidence type="ECO:0000256" key="1">
    <source>
        <dbReference type="ARBA" id="ARBA00023015"/>
    </source>
</evidence>
<reference evidence="5 6" key="1">
    <citation type="submission" date="2018-06" db="EMBL/GenBank/DDBJ databases">
        <authorList>
            <consortium name="Pathogen Informatics"/>
            <person name="Doyle S."/>
        </authorList>
    </citation>
    <scope>NUCLEOTIDE SEQUENCE [LARGE SCALE GENOMIC DNA]</scope>
    <source>
        <strain evidence="5 6">NCTC13291</strain>
    </source>
</reference>
<dbReference type="SUPFAM" id="SSF64288">
    <property type="entry name" value="Chorismate lyase-like"/>
    <property type="match status" value="1"/>
</dbReference>
<dbReference type="Gene3D" id="1.10.10.10">
    <property type="entry name" value="Winged helix-like DNA-binding domain superfamily/Winged helix DNA-binding domain"/>
    <property type="match status" value="1"/>
</dbReference>